<dbReference type="AlphaFoldDB" id="A0A450XNK3"/>
<evidence type="ECO:0000313" key="1">
    <source>
        <dbReference type="EMBL" id="VFK30891.1"/>
    </source>
</evidence>
<gene>
    <name evidence="1" type="ORF">BECKLPF1236C_GA0070990_101234</name>
</gene>
<protein>
    <submittedName>
        <fullName evidence="1">Uncharacterized protein</fullName>
    </submittedName>
</protein>
<name>A0A450XNK3_9GAMM</name>
<proteinExistence type="predicted"/>
<accession>A0A450XNK3</accession>
<organism evidence="1">
    <name type="scientific">Candidatus Kentrum sp. LPFa</name>
    <dbReference type="NCBI Taxonomy" id="2126335"/>
    <lineage>
        <taxon>Bacteria</taxon>
        <taxon>Pseudomonadati</taxon>
        <taxon>Pseudomonadota</taxon>
        <taxon>Gammaproteobacteria</taxon>
        <taxon>Candidatus Kentrum</taxon>
    </lineage>
</organism>
<sequence>MYYPNPTKPEPKIFVHYSPVIPLISGNPVTNISLVFLDRFVKNFPDNGINSRGKAIHAKLRCLEYASASCQARKGG</sequence>
<dbReference type="EMBL" id="CAADFP010000123">
    <property type="protein sequence ID" value="VFK30891.1"/>
    <property type="molecule type" value="Genomic_DNA"/>
</dbReference>
<reference evidence="1" key="1">
    <citation type="submission" date="2019-02" db="EMBL/GenBank/DDBJ databases">
        <authorList>
            <person name="Gruber-Vodicka R. H."/>
            <person name="Seah K. B. B."/>
        </authorList>
    </citation>
    <scope>NUCLEOTIDE SEQUENCE</scope>
    <source>
        <strain evidence="1">BECK_S426</strain>
    </source>
</reference>